<dbReference type="SMART" id="SM00245">
    <property type="entry name" value="TSPc"/>
    <property type="match status" value="1"/>
</dbReference>
<keyword evidence="3" id="KW-1185">Reference proteome</keyword>
<dbReference type="InterPro" id="IPR029045">
    <property type="entry name" value="ClpP/crotonase-like_dom_sf"/>
</dbReference>
<feature type="domain" description="PDZ" evidence="1">
    <location>
        <begin position="78"/>
        <end position="118"/>
    </location>
</feature>
<name>A0ABV7Z5Q6_9DEIO</name>
<dbReference type="Gene3D" id="3.90.226.10">
    <property type="entry name" value="2-enoyl-CoA Hydratase, Chain A, domain 1"/>
    <property type="match status" value="1"/>
</dbReference>
<dbReference type="InterPro" id="IPR001478">
    <property type="entry name" value="PDZ"/>
</dbReference>
<evidence type="ECO:0000313" key="2">
    <source>
        <dbReference type="EMBL" id="MFC3832005.1"/>
    </source>
</evidence>
<dbReference type="SUPFAM" id="SSF52096">
    <property type="entry name" value="ClpP/crotonase"/>
    <property type="match status" value="1"/>
</dbReference>
<organism evidence="2 3">
    <name type="scientific">Deinococcus rufus</name>
    <dbReference type="NCBI Taxonomy" id="2136097"/>
    <lineage>
        <taxon>Bacteria</taxon>
        <taxon>Thermotogati</taxon>
        <taxon>Deinococcota</taxon>
        <taxon>Deinococci</taxon>
        <taxon>Deinococcales</taxon>
        <taxon>Deinococcaceae</taxon>
        <taxon>Deinococcus</taxon>
    </lineage>
</organism>
<comment type="caution">
    <text evidence="2">The sequence shown here is derived from an EMBL/GenBank/DDBJ whole genome shotgun (WGS) entry which is preliminary data.</text>
</comment>
<dbReference type="Pfam" id="PF03572">
    <property type="entry name" value="Peptidase_S41"/>
    <property type="match status" value="1"/>
</dbReference>
<sequence length="382" mass="41553">MNTEVSREAILSEALELIEREALYAHRVNWPEVTSACWRLLVEHGDVSGLHSALRHALQALGDAHSFLRLPDADSVHRGLLGLYYVAGTVAVVFPESPAELAGLRPGDRILKVQGQPVGDGVNAGLSPEPYVHLEISQAGVVREVNLVRADVPVHHATPVGWRLRDDIGLVCLPECHLSGVFEDGETYQQKVRDVLHALSRAGVRRWVVDLRLNLGGNMWPMLSGIGPLAGEGDLGAFVREQERWPWRYERGQASIGGDVLAQTAGDVLPSLSETVPVAVLTSALTASSGEIIALSFLGRPGTRVFGEATRGLTTSNSRYELADGSALLLTTAMDADRTGKIYDHGVQPDVVVVNDWHDFRTDRDPVVRAAIDWLELRSSSR</sequence>
<dbReference type="Gene3D" id="2.30.42.10">
    <property type="match status" value="1"/>
</dbReference>
<dbReference type="EMBL" id="JBHRZG010000003">
    <property type="protein sequence ID" value="MFC3832005.1"/>
    <property type="molecule type" value="Genomic_DNA"/>
</dbReference>
<dbReference type="PANTHER" id="PTHR32060">
    <property type="entry name" value="TAIL-SPECIFIC PROTEASE"/>
    <property type="match status" value="1"/>
</dbReference>
<evidence type="ECO:0000259" key="1">
    <source>
        <dbReference type="PROSITE" id="PS50106"/>
    </source>
</evidence>
<evidence type="ECO:0000313" key="3">
    <source>
        <dbReference type="Proteomes" id="UP001595803"/>
    </source>
</evidence>
<dbReference type="InterPro" id="IPR036034">
    <property type="entry name" value="PDZ_sf"/>
</dbReference>
<dbReference type="InterPro" id="IPR005151">
    <property type="entry name" value="Tail-specific_protease"/>
</dbReference>
<dbReference type="Pfam" id="PF17820">
    <property type="entry name" value="PDZ_6"/>
    <property type="match status" value="1"/>
</dbReference>
<proteinExistence type="predicted"/>
<reference evidence="3" key="1">
    <citation type="journal article" date="2019" name="Int. J. Syst. Evol. Microbiol.">
        <title>The Global Catalogue of Microorganisms (GCM) 10K type strain sequencing project: providing services to taxonomists for standard genome sequencing and annotation.</title>
        <authorList>
            <consortium name="The Broad Institute Genomics Platform"/>
            <consortium name="The Broad Institute Genome Sequencing Center for Infectious Disease"/>
            <person name="Wu L."/>
            <person name="Ma J."/>
        </authorList>
    </citation>
    <scope>NUCLEOTIDE SEQUENCE [LARGE SCALE GENOMIC DNA]</scope>
    <source>
        <strain evidence="3">CCTCC AB 2017081</strain>
    </source>
</reference>
<dbReference type="RefSeq" id="WP_322472864.1">
    <property type="nucleotide sequence ID" value="NZ_JBHRZG010000003.1"/>
</dbReference>
<accession>A0ABV7Z5Q6</accession>
<dbReference type="Proteomes" id="UP001595803">
    <property type="component" value="Unassembled WGS sequence"/>
</dbReference>
<dbReference type="PROSITE" id="PS50106">
    <property type="entry name" value="PDZ"/>
    <property type="match status" value="1"/>
</dbReference>
<protein>
    <submittedName>
        <fullName evidence="2">S41 family peptidase</fullName>
    </submittedName>
</protein>
<dbReference type="PANTHER" id="PTHR32060:SF30">
    <property type="entry name" value="CARBOXY-TERMINAL PROCESSING PROTEASE CTPA"/>
    <property type="match status" value="1"/>
</dbReference>
<dbReference type="SMART" id="SM00228">
    <property type="entry name" value="PDZ"/>
    <property type="match status" value="1"/>
</dbReference>
<gene>
    <name evidence="2" type="ORF">ACFOSB_03965</name>
</gene>
<dbReference type="InterPro" id="IPR041489">
    <property type="entry name" value="PDZ_6"/>
</dbReference>
<dbReference type="SUPFAM" id="SSF50156">
    <property type="entry name" value="PDZ domain-like"/>
    <property type="match status" value="1"/>
</dbReference>